<dbReference type="InterPro" id="IPR048634">
    <property type="entry name" value="SecD_SecF_C"/>
</dbReference>
<feature type="transmembrane region" description="Helical" evidence="1">
    <location>
        <begin position="402"/>
        <end position="428"/>
    </location>
</feature>
<proteinExistence type="predicted"/>
<dbReference type="SUPFAM" id="SSF82866">
    <property type="entry name" value="Multidrug efflux transporter AcrB transmembrane domain"/>
    <property type="match status" value="2"/>
</dbReference>
<protein>
    <submittedName>
        <fullName evidence="3">Efflux RND transporter permease subunit</fullName>
    </submittedName>
</protein>
<reference evidence="3" key="2">
    <citation type="journal article" date="2021" name="Microbiome">
        <title>Successional dynamics and alternative stable states in a saline activated sludge microbial community over 9 years.</title>
        <authorList>
            <person name="Wang Y."/>
            <person name="Ye J."/>
            <person name="Ju F."/>
            <person name="Liu L."/>
            <person name="Boyd J.A."/>
            <person name="Deng Y."/>
            <person name="Parks D.H."/>
            <person name="Jiang X."/>
            <person name="Yin X."/>
            <person name="Woodcroft B.J."/>
            <person name="Tyson G.W."/>
            <person name="Hugenholtz P."/>
            <person name="Polz M.F."/>
            <person name="Zhang T."/>
        </authorList>
    </citation>
    <scope>NUCLEOTIDE SEQUENCE</scope>
    <source>
        <strain evidence="3">HKST-UBA10</strain>
    </source>
</reference>
<feature type="transmembrane region" description="Helical" evidence="1">
    <location>
        <begin position="275"/>
        <end position="296"/>
    </location>
</feature>
<keyword evidence="1" id="KW-1133">Transmembrane helix</keyword>
<accession>A0A955L2P4</accession>
<dbReference type="EMBL" id="JAGQLG010000002">
    <property type="protein sequence ID" value="MCA9381784.1"/>
    <property type="molecule type" value="Genomic_DNA"/>
</dbReference>
<evidence type="ECO:0000256" key="1">
    <source>
        <dbReference type="SAM" id="Phobius"/>
    </source>
</evidence>
<name>A0A955L2P4_9BACT</name>
<dbReference type="Gene3D" id="3.30.70.1320">
    <property type="entry name" value="Multidrug efflux transporter AcrB pore domain like"/>
    <property type="match status" value="2"/>
</dbReference>
<dbReference type="GO" id="GO:0042910">
    <property type="term" value="F:xenobiotic transmembrane transporter activity"/>
    <property type="evidence" value="ECO:0007669"/>
    <property type="project" value="TreeGrafter"/>
</dbReference>
<dbReference type="Pfam" id="PF02355">
    <property type="entry name" value="SecD_SecF_C"/>
    <property type="match status" value="1"/>
</dbReference>
<feature type="transmembrane region" description="Helical" evidence="1">
    <location>
        <begin position="449"/>
        <end position="471"/>
    </location>
</feature>
<feature type="transmembrane region" description="Helical" evidence="1">
    <location>
        <begin position="21"/>
        <end position="39"/>
    </location>
</feature>
<feature type="transmembrane region" description="Helical" evidence="1">
    <location>
        <begin position="477"/>
        <end position="495"/>
    </location>
</feature>
<dbReference type="PROSITE" id="PS50156">
    <property type="entry name" value="SSD"/>
    <property type="match status" value="1"/>
</dbReference>
<keyword evidence="1" id="KW-0472">Membrane</keyword>
<dbReference type="SUPFAM" id="SSF82693">
    <property type="entry name" value="Multidrug efflux transporter AcrB pore domain, PN1, PN2, PC1 and PC2 subdomains"/>
    <property type="match status" value="2"/>
</dbReference>
<dbReference type="PANTHER" id="PTHR32063:SF33">
    <property type="entry name" value="RND SUPERFAMILY EFFLUX PUMP PERMEASE COMPONENT"/>
    <property type="match status" value="1"/>
</dbReference>
<dbReference type="Pfam" id="PF00873">
    <property type="entry name" value="ACR_tran"/>
    <property type="match status" value="2"/>
</dbReference>
<organism evidence="3 4">
    <name type="scientific">Candidatus Dojkabacteria bacterium</name>
    <dbReference type="NCBI Taxonomy" id="2099670"/>
    <lineage>
        <taxon>Bacteria</taxon>
        <taxon>Candidatus Dojkabacteria</taxon>
    </lineage>
</organism>
<feature type="transmembrane region" description="Helical" evidence="1">
    <location>
        <begin position="327"/>
        <end position="350"/>
    </location>
</feature>
<reference evidence="3" key="1">
    <citation type="submission" date="2020-04" db="EMBL/GenBank/DDBJ databases">
        <authorList>
            <person name="Zhang T."/>
        </authorList>
    </citation>
    <scope>NUCLEOTIDE SEQUENCE</scope>
    <source>
        <strain evidence="3">HKST-UBA10</strain>
    </source>
</reference>
<evidence type="ECO:0000259" key="2">
    <source>
        <dbReference type="PROSITE" id="PS50156"/>
    </source>
</evidence>
<comment type="caution">
    <text evidence="3">The sequence shown here is derived from an EMBL/GenBank/DDBJ whole genome shotgun (WGS) entry which is preliminary data.</text>
</comment>
<dbReference type="GO" id="GO:0005886">
    <property type="term" value="C:plasma membrane"/>
    <property type="evidence" value="ECO:0007669"/>
    <property type="project" value="TreeGrafter"/>
</dbReference>
<dbReference type="AlphaFoldDB" id="A0A955L2P4"/>
<sequence>MKDTIITKFSMAFIKRYRITILLFLATIILGFISYQFLLKREGFPAIEVPYTVVTTPYFVDDPEKVNTDITVPLEEKLLQVNDIKQVKSTTNNNFSIIVAEFKEGIAAEKRQQTIEQDILGSIELPNGAEPEISSIEATKYLNKYDMLVSVSGDKTAEELQKKADQLAAQIEESESVIHSETIYQVSSQTNPITGETFDYQSSFDRVGIKENEEIKFYPAISIGIIKKEGVEAIDLSDAVHEVVDQQQEAGNLDGYQVSFTGDIAEQLTNQINSLGSNGITGLIAVFIIVMIFISWRASINAAVFMPTVILGTFGALYVIGYSLNVISLFALILVLGLFVDDAIVIIEAIDRKRKEGYKRFDAIKRAINEIGVADIVGTLTTTLVFLPLAFISGILGDFIRAVPVTVIIALLLSLVFALTVIPALSSVTIFARGKGKQGKVSKTVSKIFYAPSMFIDYLGSKVGQFVGYYLSSWKKTIPVAVITLLLILGGGFFASKLKFSVFPTPKDTVSYSVSIGFSEGTQLPQAEVITKDVEKMIVDASQGEIQSTNTLNANTRNATIVVNLTPIGDRSVTSVEIVDELNQSLASFDKANATAAVTSAGPPPQEYPFAMQVYSDDQKVLEKSTEEFTNFINNLELSSGTIEEVQVEGIYQITKNDGKRYAEVKVKPSDNEDTGIILEIQNAIEDQYGKDQLATLGLSEDALGFDFGQNSDTLKSFNSALLALVVALLIMYGILVFQYNSFIQPLLIFLAIPLSFPILFPGLFATNNSMSFFVTVGLIGLIGIVVNNTIMLVEFGNQNRKSGDNDLGQAISKGVNARFRPIITTTSTTIAGLLPLALTDPFWEPLAFTIIFGLISSSLLV</sequence>
<dbReference type="Gene3D" id="3.30.70.1440">
    <property type="entry name" value="Multidrug efflux transporter AcrB pore domain"/>
    <property type="match status" value="1"/>
</dbReference>
<evidence type="ECO:0000313" key="4">
    <source>
        <dbReference type="Proteomes" id="UP000782843"/>
    </source>
</evidence>
<dbReference type="PANTHER" id="PTHR32063">
    <property type="match status" value="1"/>
</dbReference>
<feature type="non-terminal residue" evidence="3">
    <location>
        <position position="862"/>
    </location>
</feature>
<keyword evidence="1" id="KW-0812">Transmembrane</keyword>
<dbReference type="InterPro" id="IPR001036">
    <property type="entry name" value="Acrflvin-R"/>
</dbReference>
<gene>
    <name evidence="3" type="ORF">KC660_00055</name>
</gene>
<dbReference type="Gene3D" id="3.30.70.1430">
    <property type="entry name" value="Multidrug efflux transporter AcrB pore domain"/>
    <property type="match status" value="2"/>
</dbReference>
<dbReference type="Proteomes" id="UP000782843">
    <property type="component" value="Unassembled WGS sequence"/>
</dbReference>
<evidence type="ECO:0000313" key="3">
    <source>
        <dbReference type="EMBL" id="MCA9381784.1"/>
    </source>
</evidence>
<feature type="transmembrane region" description="Helical" evidence="1">
    <location>
        <begin position="721"/>
        <end position="741"/>
    </location>
</feature>
<feature type="transmembrane region" description="Helical" evidence="1">
    <location>
        <begin position="303"/>
        <end position="321"/>
    </location>
</feature>
<feature type="domain" description="SSD" evidence="2">
    <location>
        <begin position="299"/>
        <end position="428"/>
    </location>
</feature>
<dbReference type="InterPro" id="IPR000731">
    <property type="entry name" value="SSD"/>
</dbReference>
<feature type="transmembrane region" description="Helical" evidence="1">
    <location>
        <begin position="747"/>
        <end position="766"/>
    </location>
</feature>
<feature type="transmembrane region" description="Helical" evidence="1">
    <location>
        <begin position="843"/>
        <end position="861"/>
    </location>
</feature>
<feature type="transmembrane region" description="Helical" evidence="1">
    <location>
        <begin position="773"/>
        <end position="794"/>
    </location>
</feature>
<dbReference type="Gene3D" id="1.20.1640.10">
    <property type="entry name" value="Multidrug efflux transporter AcrB transmembrane domain"/>
    <property type="match status" value="4"/>
</dbReference>
<feature type="transmembrane region" description="Helical" evidence="1">
    <location>
        <begin position="371"/>
        <end position="396"/>
    </location>
</feature>